<sequence>MSEVIVLDTHIWFWLINQEFQRFPTQWREAIETAEQVGISVISCYEIALAQQRGRLQLPCAANQWFQEALQPADITLFPLTPEIVCRAVDLSPIHKDPFDRLIVATTLEYQAKLASVDSLFSQYPELDTHLMK</sequence>
<dbReference type="SUPFAM" id="SSF88723">
    <property type="entry name" value="PIN domain-like"/>
    <property type="match status" value="1"/>
</dbReference>
<dbReference type="PANTHER" id="PTHR36173:SF1">
    <property type="entry name" value="RIBONUCLEASE VAPC22"/>
    <property type="match status" value="1"/>
</dbReference>
<accession>A0A1Z4KKV2</accession>
<name>A0A1Z4KKV2_ANAVA</name>
<feature type="domain" description="PIN" evidence="1">
    <location>
        <begin position="5"/>
        <end position="126"/>
    </location>
</feature>
<dbReference type="Gene3D" id="3.40.50.1010">
    <property type="entry name" value="5'-nuclease"/>
    <property type="match status" value="1"/>
</dbReference>
<dbReference type="InterPro" id="IPR041705">
    <property type="entry name" value="PIN_Sll0205"/>
</dbReference>
<dbReference type="CDD" id="cd09872">
    <property type="entry name" value="PIN_Sll0205-like"/>
    <property type="match status" value="1"/>
</dbReference>
<evidence type="ECO:0000259" key="1">
    <source>
        <dbReference type="Pfam" id="PF01850"/>
    </source>
</evidence>
<reference evidence="2 3" key="1">
    <citation type="submission" date="2017-06" db="EMBL/GenBank/DDBJ databases">
        <title>Genome sequencing of cyanobaciteial culture collection at National Institute for Environmental Studies (NIES).</title>
        <authorList>
            <person name="Hirose Y."/>
            <person name="Shimura Y."/>
            <person name="Fujisawa T."/>
            <person name="Nakamura Y."/>
            <person name="Kawachi M."/>
        </authorList>
    </citation>
    <scope>NUCLEOTIDE SEQUENCE [LARGE SCALE GENOMIC DNA]</scope>
    <source>
        <strain evidence="2 3">NIES-23</strain>
    </source>
</reference>
<dbReference type="InterPro" id="IPR029060">
    <property type="entry name" value="PIN-like_dom_sf"/>
</dbReference>
<dbReference type="EMBL" id="AP018216">
    <property type="protein sequence ID" value="BAY69600.1"/>
    <property type="molecule type" value="Genomic_DNA"/>
</dbReference>
<protein>
    <recommendedName>
        <fullName evidence="1">PIN domain-containing protein</fullName>
    </recommendedName>
</protein>
<dbReference type="Proteomes" id="UP000217507">
    <property type="component" value="Chromosome"/>
</dbReference>
<evidence type="ECO:0000313" key="2">
    <source>
        <dbReference type="EMBL" id="BAY69600.1"/>
    </source>
</evidence>
<dbReference type="PANTHER" id="PTHR36173">
    <property type="entry name" value="RIBONUCLEASE VAPC16-RELATED"/>
    <property type="match status" value="1"/>
</dbReference>
<dbReference type="InterPro" id="IPR002716">
    <property type="entry name" value="PIN_dom"/>
</dbReference>
<organism evidence="2 3">
    <name type="scientific">Trichormus variabilis NIES-23</name>
    <dbReference type="NCBI Taxonomy" id="1973479"/>
    <lineage>
        <taxon>Bacteria</taxon>
        <taxon>Bacillati</taxon>
        <taxon>Cyanobacteriota</taxon>
        <taxon>Cyanophyceae</taxon>
        <taxon>Nostocales</taxon>
        <taxon>Nostocaceae</taxon>
        <taxon>Trichormus</taxon>
    </lineage>
</organism>
<dbReference type="AlphaFoldDB" id="A0A1Z4KKV2"/>
<dbReference type="InterPro" id="IPR052919">
    <property type="entry name" value="TA_system_RNase"/>
</dbReference>
<evidence type="ECO:0000313" key="3">
    <source>
        <dbReference type="Proteomes" id="UP000217507"/>
    </source>
</evidence>
<gene>
    <name evidence="2" type="ORF">NIES23_23940</name>
</gene>
<proteinExistence type="predicted"/>
<dbReference type="Pfam" id="PF01850">
    <property type="entry name" value="PIN"/>
    <property type="match status" value="1"/>
</dbReference>